<proteinExistence type="predicted"/>
<keyword evidence="4" id="KW-1185">Reference proteome</keyword>
<accession>A0ABD5MDC8</accession>
<dbReference type="RefSeq" id="WP_372388218.1">
    <property type="nucleotide sequence ID" value="NZ_JBGNYA010000001.1"/>
</dbReference>
<evidence type="ECO:0000313" key="4">
    <source>
        <dbReference type="Proteomes" id="UP001570511"/>
    </source>
</evidence>
<reference evidence="3 4" key="1">
    <citation type="submission" date="2024-08" db="EMBL/GenBank/DDBJ databases">
        <title>Halobellus sp. MBLA0158 whole genome sequence.</title>
        <authorList>
            <person name="Hwang C.Y."/>
            <person name="Cho E.-S."/>
            <person name="Seo M.-J."/>
        </authorList>
    </citation>
    <scope>NUCLEOTIDE SEQUENCE [LARGE SCALE GENOMIC DNA]</scope>
    <source>
        <strain evidence="3 4">MBLA0158</strain>
    </source>
</reference>
<evidence type="ECO:0000313" key="3">
    <source>
        <dbReference type="EMBL" id="MFA1610574.1"/>
    </source>
</evidence>
<evidence type="ECO:0000259" key="2">
    <source>
        <dbReference type="Pfam" id="PF24351"/>
    </source>
</evidence>
<protein>
    <recommendedName>
        <fullName evidence="2">DUF7511 domain-containing protein</fullName>
    </recommendedName>
</protein>
<organism evidence="3 4">
    <name type="scientific">Halobellus rubicundus</name>
    <dbReference type="NCBI Taxonomy" id="2996466"/>
    <lineage>
        <taxon>Archaea</taxon>
        <taxon>Methanobacteriati</taxon>
        <taxon>Methanobacteriota</taxon>
        <taxon>Stenosarchaea group</taxon>
        <taxon>Halobacteria</taxon>
        <taxon>Halobacteriales</taxon>
        <taxon>Haloferacaceae</taxon>
        <taxon>Halobellus</taxon>
    </lineage>
</organism>
<gene>
    <name evidence="3" type="ORF">OS889_06085</name>
</gene>
<dbReference type="InterPro" id="IPR055933">
    <property type="entry name" value="DUF7511"/>
</dbReference>
<feature type="domain" description="DUF7511" evidence="2">
    <location>
        <begin position="30"/>
        <end position="76"/>
    </location>
</feature>
<evidence type="ECO:0000256" key="1">
    <source>
        <dbReference type="SAM" id="MobiDB-lite"/>
    </source>
</evidence>
<dbReference type="EMBL" id="JBGNYA010000001">
    <property type="protein sequence ID" value="MFA1610574.1"/>
    <property type="molecule type" value="Genomic_DNA"/>
</dbReference>
<sequence>MSDPSGPPESRSSAPHAEHSAVRTPDGRFELRCVVVRYERRPDRCTVYPRRESCCEHVDAWFSADADAFVPLDEIR</sequence>
<dbReference type="AlphaFoldDB" id="A0ABD5MDC8"/>
<name>A0ABD5MDC8_9EURY</name>
<feature type="region of interest" description="Disordered" evidence="1">
    <location>
        <begin position="1"/>
        <end position="23"/>
    </location>
</feature>
<dbReference type="Proteomes" id="UP001570511">
    <property type="component" value="Unassembled WGS sequence"/>
</dbReference>
<dbReference type="Pfam" id="PF24351">
    <property type="entry name" value="DUF7511"/>
    <property type="match status" value="1"/>
</dbReference>
<comment type="caution">
    <text evidence="3">The sequence shown here is derived from an EMBL/GenBank/DDBJ whole genome shotgun (WGS) entry which is preliminary data.</text>
</comment>